<keyword evidence="7" id="KW-1185">Reference proteome</keyword>
<dbReference type="NCBIfam" id="TIGR00049">
    <property type="entry name" value="iron-sulfur cluster assembly accessory protein"/>
    <property type="match status" value="1"/>
</dbReference>
<dbReference type="RefSeq" id="WP_115330972.1">
    <property type="nucleotide sequence ID" value="NZ_CAAAHP010000001.1"/>
</dbReference>
<dbReference type="Proteomes" id="UP000254794">
    <property type="component" value="Unassembled WGS sequence"/>
</dbReference>
<dbReference type="FunFam" id="2.60.300.12:FF:000002">
    <property type="entry name" value="Iron-sulfur cluster insertion protein ErpA"/>
    <property type="match status" value="1"/>
</dbReference>
<dbReference type="InterPro" id="IPR016092">
    <property type="entry name" value="ATAP"/>
</dbReference>
<dbReference type="InterPro" id="IPR035903">
    <property type="entry name" value="HesB-like_dom_sf"/>
</dbReference>
<proteinExistence type="inferred from homology"/>
<evidence type="ECO:0000256" key="3">
    <source>
        <dbReference type="ARBA" id="ARBA00023014"/>
    </source>
</evidence>
<feature type="domain" description="Core" evidence="5">
    <location>
        <begin position="18"/>
        <end position="124"/>
    </location>
</feature>
<dbReference type="PANTHER" id="PTHR43011">
    <property type="entry name" value="IRON-SULFUR CLUSTER ASSEMBLY 2 HOMOLOG, MITOCHONDRIAL"/>
    <property type="match status" value="1"/>
</dbReference>
<dbReference type="OrthoDB" id="9801228at2"/>
<keyword evidence="2 4" id="KW-0408">Iron</keyword>
<evidence type="ECO:0000256" key="2">
    <source>
        <dbReference type="ARBA" id="ARBA00023004"/>
    </source>
</evidence>
<comment type="similarity">
    <text evidence="4">Belongs to the HesB/IscA family.</text>
</comment>
<evidence type="ECO:0000313" key="7">
    <source>
        <dbReference type="Proteomes" id="UP000254794"/>
    </source>
</evidence>
<feature type="binding site" evidence="4">
    <location>
        <position position="123"/>
    </location>
    <ligand>
        <name>iron-sulfur cluster</name>
        <dbReference type="ChEBI" id="CHEBI:30408"/>
    </ligand>
</feature>
<organism evidence="6 7">
    <name type="scientific">Legionella busanensis</name>
    <dbReference type="NCBI Taxonomy" id="190655"/>
    <lineage>
        <taxon>Bacteria</taxon>
        <taxon>Pseudomonadati</taxon>
        <taxon>Pseudomonadota</taxon>
        <taxon>Gammaproteobacteria</taxon>
        <taxon>Legionellales</taxon>
        <taxon>Legionellaceae</taxon>
        <taxon>Legionella</taxon>
    </lineage>
</organism>
<dbReference type="PANTHER" id="PTHR43011:SF1">
    <property type="entry name" value="IRON-SULFUR CLUSTER ASSEMBLY 2 HOMOLOG, MITOCHONDRIAL"/>
    <property type="match status" value="1"/>
</dbReference>
<dbReference type="EMBL" id="UGOD01000001">
    <property type="protein sequence ID" value="STX51329.1"/>
    <property type="molecule type" value="Genomic_DNA"/>
</dbReference>
<dbReference type="InterPro" id="IPR023063">
    <property type="entry name" value="ErpA_proteobact"/>
</dbReference>
<comment type="function">
    <text evidence="4">Required for insertion of 4Fe-4S clusters for at least IspG.</text>
</comment>
<dbReference type="Pfam" id="PF01521">
    <property type="entry name" value="Fe-S_biosyn"/>
    <property type="match status" value="1"/>
</dbReference>
<sequence>MSNATASPTALEHPKAGLHFSVNAANKVASLIAEEDNPNLNLRVYITGGGCSGFQYGFTFDETIQPDDTVITQSCSDGRSSVKLLVDSMSYQFLHEAEIDYIKGIQGEQFVIRNPNAKTTCGCGSSFSIEDE</sequence>
<evidence type="ECO:0000256" key="4">
    <source>
        <dbReference type="HAMAP-Rule" id="MF_01380"/>
    </source>
</evidence>
<dbReference type="GO" id="GO:0051539">
    <property type="term" value="F:4 iron, 4 sulfur cluster binding"/>
    <property type="evidence" value="ECO:0007669"/>
    <property type="project" value="TreeGrafter"/>
</dbReference>
<protein>
    <recommendedName>
        <fullName evidence="4">Iron-sulfur cluster insertion protein ErpA</fullName>
    </recommendedName>
</protein>
<keyword evidence="3 4" id="KW-0411">Iron-sulfur</keyword>
<feature type="binding site" evidence="4">
    <location>
        <position position="121"/>
    </location>
    <ligand>
        <name>iron-sulfur cluster</name>
        <dbReference type="ChEBI" id="CHEBI:30408"/>
    </ligand>
</feature>
<feature type="binding site" evidence="4">
    <location>
        <position position="51"/>
    </location>
    <ligand>
        <name>iron-sulfur cluster</name>
        <dbReference type="ChEBI" id="CHEBI:30408"/>
    </ligand>
</feature>
<gene>
    <name evidence="6" type="primary">yadR</name>
    <name evidence="4" type="synonym">erpA</name>
    <name evidence="6" type="ORF">NCTC13316_01424</name>
</gene>
<comment type="cofactor">
    <cofactor evidence="4">
        <name>iron-sulfur cluster</name>
        <dbReference type="ChEBI" id="CHEBI:30408"/>
    </cofactor>
    <text evidence="4">Binds 1 iron-sulfur cluster per subunit.</text>
</comment>
<dbReference type="SUPFAM" id="SSF89360">
    <property type="entry name" value="HesB-like domain"/>
    <property type="match status" value="1"/>
</dbReference>
<evidence type="ECO:0000256" key="1">
    <source>
        <dbReference type="ARBA" id="ARBA00022723"/>
    </source>
</evidence>
<comment type="subunit">
    <text evidence="4">Homodimer.</text>
</comment>
<dbReference type="InterPro" id="IPR000361">
    <property type="entry name" value="ATAP_core_dom"/>
</dbReference>
<name>A0A378JMA4_9GAMM</name>
<dbReference type="GO" id="GO:0016226">
    <property type="term" value="P:iron-sulfur cluster assembly"/>
    <property type="evidence" value="ECO:0007669"/>
    <property type="project" value="UniProtKB-UniRule"/>
</dbReference>
<keyword evidence="1 4" id="KW-0479">Metal-binding</keyword>
<dbReference type="GO" id="GO:0005506">
    <property type="term" value="F:iron ion binding"/>
    <property type="evidence" value="ECO:0007669"/>
    <property type="project" value="UniProtKB-UniRule"/>
</dbReference>
<reference evidence="6 7" key="1">
    <citation type="submission" date="2018-06" db="EMBL/GenBank/DDBJ databases">
        <authorList>
            <consortium name="Pathogen Informatics"/>
            <person name="Doyle S."/>
        </authorList>
    </citation>
    <scope>NUCLEOTIDE SEQUENCE [LARGE SCALE GENOMIC DNA]</scope>
    <source>
        <strain evidence="6 7">NCTC13316</strain>
    </source>
</reference>
<dbReference type="HAMAP" id="MF_01380">
    <property type="entry name" value="Fe_S_insert_ErpA"/>
    <property type="match status" value="1"/>
</dbReference>
<accession>A0A378JMA4</accession>
<dbReference type="GO" id="GO:0005829">
    <property type="term" value="C:cytosol"/>
    <property type="evidence" value="ECO:0007669"/>
    <property type="project" value="TreeGrafter"/>
</dbReference>
<dbReference type="InterPro" id="IPR017870">
    <property type="entry name" value="FeS_cluster_insertion_CS"/>
</dbReference>
<dbReference type="NCBIfam" id="NF010147">
    <property type="entry name" value="PRK13623.1"/>
    <property type="match status" value="1"/>
</dbReference>
<dbReference type="AlphaFoldDB" id="A0A378JMA4"/>
<evidence type="ECO:0000259" key="5">
    <source>
        <dbReference type="Pfam" id="PF01521"/>
    </source>
</evidence>
<evidence type="ECO:0000313" key="6">
    <source>
        <dbReference type="EMBL" id="STX51329.1"/>
    </source>
</evidence>
<dbReference type="GO" id="GO:0051537">
    <property type="term" value="F:2 iron, 2 sulfur cluster binding"/>
    <property type="evidence" value="ECO:0007669"/>
    <property type="project" value="TreeGrafter"/>
</dbReference>
<dbReference type="Gene3D" id="2.60.300.12">
    <property type="entry name" value="HesB-like domain"/>
    <property type="match status" value="1"/>
</dbReference>
<dbReference type="PROSITE" id="PS01152">
    <property type="entry name" value="HESB"/>
    <property type="match status" value="1"/>
</dbReference>